<keyword evidence="2" id="KW-0223">Dioxygenase</keyword>
<protein>
    <submittedName>
        <fullName evidence="2">Glyoxalase/bleomycin resistance protein/dioxygenase</fullName>
    </submittedName>
</protein>
<evidence type="ECO:0000313" key="3">
    <source>
        <dbReference type="Proteomes" id="UP000092598"/>
    </source>
</evidence>
<dbReference type="PANTHER" id="PTHR35908">
    <property type="entry name" value="HYPOTHETICAL FUSION PROTEIN"/>
    <property type="match status" value="1"/>
</dbReference>
<dbReference type="STRING" id="1915.SLINC_5846"/>
<feature type="region of interest" description="Disordered" evidence="1">
    <location>
        <begin position="121"/>
        <end position="151"/>
    </location>
</feature>
<dbReference type="PATRIC" id="fig|1915.4.peg.6478"/>
<dbReference type="PROSITE" id="PS51819">
    <property type="entry name" value="VOC"/>
    <property type="match status" value="1"/>
</dbReference>
<organism evidence="2 3">
    <name type="scientific">Streptomyces lincolnensis</name>
    <dbReference type="NCBI Taxonomy" id="1915"/>
    <lineage>
        <taxon>Bacteria</taxon>
        <taxon>Bacillati</taxon>
        <taxon>Actinomycetota</taxon>
        <taxon>Actinomycetes</taxon>
        <taxon>Kitasatosporales</taxon>
        <taxon>Streptomycetaceae</taxon>
        <taxon>Streptomyces</taxon>
    </lineage>
</organism>
<dbReference type="GO" id="GO:0051213">
    <property type="term" value="F:dioxygenase activity"/>
    <property type="evidence" value="ECO:0007669"/>
    <property type="project" value="UniProtKB-KW"/>
</dbReference>
<dbReference type="Pfam" id="PF18029">
    <property type="entry name" value="Glyoxalase_6"/>
    <property type="match status" value="1"/>
</dbReference>
<feature type="compositionally biased region" description="Basic and acidic residues" evidence="1">
    <location>
        <begin position="142"/>
        <end position="151"/>
    </location>
</feature>
<evidence type="ECO:0000256" key="1">
    <source>
        <dbReference type="SAM" id="MobiDB-lite"/>
    </source>
</evidence>
<keyword evidence="3" id="KW-1185">Reference proteome</keyword>
<name>A0A1B1MHI5_STRLN</name>
<dbReference type="AlphaFoldDB" id="A0A1B1MHI5"/>
<dbReference type="PANTHER" id="PTHR35908:SF1">
    <property type="entry name" value="CONSERVED PROTEIN"/>
    <property type="match status" value="1"/>
</dbReference>
<feature type="compositionally biased region" description="Basic and acidic residues" evidence="1">
    <location>
        <begin position="123"/>
        <end position="133"/>
    </location>
</feature>
<dbReference type="InterPro" id="IPR041581">
    <property type="entry name" value="Glyoxalase_6"/>
</dbReference>
<dbReference type="Proteomes" id="UP000092598">
    <property type="component" value="Chromosome"/>
</dbReference>
<dbReference type="Gene3D" id="3.10.180.10">
    <property type="entry name" value="2,3-Dihydroxybiphenyl 1,2-Dioxygenase, domain 1"/>
    <property type="match status" value="1"/>
</dbReference>
<dbReference type="EMBL" id="CP016438">
    <property type="protein sequence ID" value="ANS68070.1"/>
    <property type="molecule type" value="Genomic_DNA"/>
</dbReference>
<dbReference type="SUPFAM" id="SSF54593">
    <property type="entry name" value="Glyoxalase/Bleomycin resistance protein/Dihydroxybiphenyl dioxygenase"/>
    <property type="match status" value="1"/>
</dbReference>
<dbReference type="InterPro" id="IPR037523">
    <property type="entry name" value="VOC_core"/>
</dbReference>
<accession>A0A1B1MHI5</accession>
<reference evidence="2 3" key="1">
    <citation type="submission" date="2016-07" db="EMBL/GenBank/DDBJ databases">
        <title>Enhancement of antibiotic productionsby engineered nitrateutilization in actinobacteria.</title>
        <authorList>
            <person name="Meng S.C."/>
        </authorList>
    </citation>
    <scope>NUCLEOTIDE SEQUENCE [LARGE SCALE GENOMIC DNA]</scope>
    <source>
        <strain evidence="2 3">NRRL 2936</strain>
    </source>
</reference>
<proteinExistence type="predicted"/>
<gene>
    <name evidence="2" type="ORF">SLINC_5846</name>
</gene>
<dbReference type="InterPro" id="IPR029068">
    <property type="entry name" value="Glyas_Bleomycin-R_OHBP_Dase"/>
</dbReference>
<evidence type="ECO:0000313" key="2">
    <source>
        <dbReference type="EMBL" id="ANS68070.1"/>
    </source>
</evidence>
<dbReference type="KEGG" id="sls:SLINC_5846"/>
<keyword evidence="2" id="KW-0560">Oxidoreductase</keyword>
<sequence>MTTLKRISLGVRDDRRAGEFWRQALGYVRRPPRFEGDDWIVLEPRAGEPGAAIAMDVSESPVQEFPRVHFDLDAGDRDLDEEVERLMALGARRVDWPHYPDPPPRGGLPYVVLADPEGNRFCVEGHRSGDGSHRAGTVGRETGSREPSDGS</sequence>
<dbReference type="RefSeq" id="WP_159425376.1">
    <property type="nucleotide sequence ID" value="NZ_CP016438.1"/>
</dbReference>